<keyword evidence="5" id="KW-1185">Reference proteome</keyword>
<gene>
    <name evidence="4" type="ORF">D9Q98_003415</name>
</gene>
<feature type="region of interest" description="Disordered" evidence="2">
    <location>
        <begin position="427"/>
        <end position="451"/>
    </location>
</feature>
<feature type="coiled-coil region" evidence="1">
    <location>
        <begin position="1172"/>
        <end position="1206"/>
    </location>
</feature>
<feature type="compositionally biased region" description="Low complexity" evidence="2">
    <location>
        <begin position="583"/>
        <end position="592"/>
    </location>
</feature>
<feature type="compositionally biased region" description="Basic residues" evidence="2">
    <location>
        <begin position="36"/>
        <end position="50"/>
    </location>
</feature>
<name>A0A9D4YZ02_CHLVU</name>
<evidence type="ECO:0000256" key="1">
    <source>
        <dbReference type="SAM" id="Coils"/>
    </source>
</evidence>
<proteinExistence type="predicted"/>
<feature type="compositionally biased region" description="Polar residues" evidence="2">
    <location>
        <begin position="799"/>
        <end position="808"/>
    </location>
</feature>
<feature type="compositionally biased region" description="Low complexity" evidence="2">
    <location>
        <begin position="565"/>
        <end position="577"/>
    </location>
</feature>
<feature type="region of interest" description="Disordered" evidence="2">
    <location>
        <begin position="247"/>
        <end position="285"/>
    </location>
</feature>
<feature type="region of interest" description="Disordered" evidence="2">
    <location>
        <begin position="565"/>
        <end position="630"/>
    </location>
</feature>
<feature type="compositionally biased region" description="Basic and acidic residues" evidence="2">
    <location>
        <begin position="1"/>
        <end position="10"/>
    </location>
</feature>
<reference evidence="4" key="2">
    <citation type="submission" date="2020-11" db="EMBL/GenBank/DDBJ databases">
        <authorList>
            <person name="Cecchin M."/>
            <person name="Marcolungo L."/>
            <person name="Rossato M."/>
            <person name="Girolomoni L."/>
            <person name="Cosentino E."/>
            <person name="Cuine S."/>
            <person name="Li-Beisson Y."/>
            <person name="Delledonne M."/>
            <person name="Ballottari M."/>
        </authorList>
    </citation>
    <scope>NUCLEOTIDE SEQUENCE</scope>
    <source>
        <strain evidence="4">211/11P</strain>
        <tissue evidence="4">Whole cell</tissue>
    </source>
</reference>
<dbReference type="PANTHER" id="PTHR16520:SF3">
    <property type="entry name" value="KINETOCHORE SCAFFOLD 1"/>
    <property type="match status" value="1"/>
</dbReference>
<sequence length="1557" mass="162220">MRSPAKETRDPNLAGGSAAKKRGAAGPLEASPAKKQQQRKKPSKKDRRRVSFAPDQELTLVHHFVKDDDYGSNSGDRGRVLAQYEEEEEQQAVLRARPSMQHPALVGEPVSVGGAGDSYQPGFWHKSVPENSPLSDRMALDSPGMVSMELTEPTAQPASRAVVQVRQGPVGEVTAGLPSLGALADADEWMDGSGEPAGWGTAAAADNVTGGITAALPGLGALVAEDEDGTAGMDLTLATGRVLEHNLQQRQQQQQYAGRPSPAASPSSSPLMAVVPSGGSAQPAHPALAPVELTRGGSAEQLDPTVAIAPVSESASGQRSRLSAGSDELGRGAVARGAQLNKWGFAPGADDTLDINLEMHGRMIMGDQTFSRLYSDNTTGEAGKYGGGRPSLDIGGANDATTDSLLGRDLGRSGEGMQEGWGAAEDLGGEEEAAAEQGASQADVPPSSAAAAAASPALSPAVSEAPSPAVAAAPAAVGAAPNWAAPAFLPPYMHGGRGASGATSDHPALVHSPGVSGSSLNTMDTRRTSVGVDIRRASIGSRRFSMQDATGRLLADFEEEAEEAAAATAAAAGQQPALPHPALPAAADAPIASRTRRRSSLPGRDVTEKLLVDDSLQQQGAEVEEEGPLADLKRQMRMLSQGSPALPPHVSLEHVAAVQQLVAAPQAELLAAAPEVPAAVQAQASKTPRQRAVSLGYADSHNPATAGAPRTGGTTRLLLQETVQLEGQQGYEDAEELGQLGGMAEAEEVEEAGTAGVIGELGGGIDGAAPRTQGTTRLLADMTMASVAGAMLLGREQQGTPEVGQQLTGDGLTGFSLDEFDRPPDLPGAQQQQGQQVQQAEGMEVEQAQPAGQHPQQGDGYASPALPAHHGQFGAGYPLGEMSEGDSIPGGPKLHRTPVTVRTATQPRSARGTPHSSNPRSVHSGPQQHLLQPHATPGTYGTRGSHRLARTPGSMRPAAAAYPVESGLTGDNQIPGGPKLARTPLGRTPATGCLLAPGSAVAQHQPGSGRAVHFAAGPGSASVGRYPGSAVALHRGGMTPQLAPQPMTFQDFAKLAEVQFLDNLRRGASINYADLQPNPVPQNLADAYRLLAIISPQVTTLENGIRILQEEVQARRVSAADAEQLVGQVNPAAFQRVAAADDEQLDDLRAHVGLLKKVCRQKAVYCLKDVRRQMEESRGARLQRNLEALQADLAFAQDNKEQMAAVARAAEQYIAEQHSRMAAQEAATRAEAERRATVCAMRQSVGEEGAANEERRQRLKEVQERVAQLRVEHAALHREREALGRHTDALQMTLMQSKGQGGVGRVSTPAAVLKKLEEVELLKSCAGWQLEAAREDPVSGEAVLRMADLFRLRLTVSRTTAAASVELLPPNLCAVPADRRALLAALAGCPEGAAAPAELQMSEPSGAKVAALVQATTARLSRIADLAAELDGLRLAHPALSDVCCRPDGTLALSFINLDAEVKFGVSLQLPASYPAGPVQAQARVWFGGAGQITQQVILQAVITAAEAPGRLRAICSHLSKLAREAMPRPALSQDAAFCSNWQNPLFGGQPALSSQS</sequence>
<dbReference type="InterPro" id="IPR040850">
    <property type="entry name" value="Knl1_RWD_C"/>
</dbReference>
<dbReference type="OrthoDB" id="512055at2759"/>
<comment type="caution">
    <text evidence="4">The sequence shown here is derived from an EMBL/GenBank/DDBJ whole genome shotgun (WGS) entry which is preliminary data.</text>
</comment>
<dbReference type="GO" id="GO:0008608">
    <property type="term" value="P:attachment of spindle microtubules to kinetochore"/>
    <property type="evidence" value="ECO:0007669"/>
    <property type="project" value="InterPro"/>
</dbReference>
<reference evidence="4" key="1">
    <citation type="journal article" date="2019" name="Plant J.">
        <title>Chlorella vulgaris genome assembly and annotation reveals the molecular basis for metabolic acclimation to high light conditions.</title>
        <authorList>
            <person name="Cecchin M."/>
            <person name="Marcolungo L."/>
            <person name="Rossato M."/>
            <person name="Girolomoni L."/>
            <person name="Cosentino E."/>
            <person name="Cuine S."/>
            <person name="Li-Beisson Y."/>
            <person name="Delledonne M."/>
            <person name="Ballottari M."/>
        </authorList>
    </citation>
    <scope>NUCLEOTIDE SEQUENCE</scope>
    <source>
        <strain evidence="4">211/11P</strain>
    </source>
</reference>
<feature type="domain" description="Knl1 C-terminal RWD" evidence="3">
    <location>
        <begin position="1255"/>
        <end position="1426"/>
    </location>
</feature>
<accession>A0A9D4YZ02</accession>
<feature type="region of interest" description="Disordered" evidence="2">
    <location>
        <begin position="1"/>
        <end position="56"/>
    </location>
</feature>
<keyword evidence="1" id="KW-0175">Coiled coil</keyword>
<evidence type="ECO:0000256" key="2">
    <source>
        <dbReference type="SAM" id="MobiDB-lite"/>
    </source>
</evidence>
<feature type="coiled-coil region" evidence="1">
    <location>
        <begin position="1252"/>
        <end position="1279"/>
    </location>
</feature>
<dbReference type="GO" id="GO:0034501">
    <property type="term" value="P:protein localization to kinetochore"/>
    <property type="evidence" value="ECO:0007669"/>
    <property type="project" value="InterPro"/>
</dbReference>
<organism evidence="4 5">
    <name type="scientific">Chlorella vulgaris</name>
    <name type="common">Green alga</name>
    <dbReference type="NCBI Taxonomy" id="3077"/>
    <lineage>
        <taxon>Eukaryota</taxon>
        <taxon>Viridiplantae</taxon>
        <taxon>Chlorophyta</taxon>
        <taxon>core chlorophytes</taxon>
        <taxon>Trebouxiophyceae</taxon>
        <taxon>Chlorellales</taxon>
        <taxon>Chlorellaceae</taxon>
        <taxon>Chlorella clade</taxon>
        <taxon>Chlorella</taxon>
    </lineage>
</organism>
<dbReference type="Proteomes" id="UP001055712">
    <property type="component" value="Unassembled WGS sequence"/>
</dbReference>
<dbReference type="PANTHER" id="PTHR16520">
    <property type="entry name" value="KINETOCHORE SCAFFOLD 1"/>
    <property type="match status" value="1"/>
</dbReference>
<dbReference type="InterPro" id="IPR037388">
    <property type="entry name" value="Blinkin"/>
</dbReference>
<feature type="compositionally biased region" description="Low complexity" evidence="2">
    <location>
        <begin position="435"/>
        <end position="451"/>
    </location>
</feature>
<evidence type="ECO:0000313" key="4">
    <source>
        <dbReference type="EMBL" id="KAI3433606.1"/>
    </source>
</evidence>
<feature type="compositionally biased region" description="Low complexity" evidence="2">
    <location>
        <begin position="248"/>
        <end position="270"/>
    </location>
</feature>
<protein>
    <recommendedName>
        <fullName evidence="3">Knl1 C-terminal RWD domain-containing protein</fullName>
    </recommendedName>
</protein>
<feature type="compositionally biased region" description="Polar residues" evidence="2">
    <location>
        <begin position="900"/>
        <end position="930"/>
    </location>
</feature>
<feature type="region of interest" description="Disordered" evidence="2">
    <location>
        <begin position="497"/>
        <end position="524"/>
    </location>
</feature>
<dbReference type="EMBL" id="SIDB01000004">
    <property type="protein sequence ID" value="KAI3433606.1"/>
    <property type="molecule type" value="Genomic_DNA"/>
</dbReference>
<dbReference type="Pfam" id="PF18210">
    <property type="entry name" value="Knl1_RWD_C"/>
    <property type="match status" value="1"/>
</dbReference>
<feature type="region of interest" description="Disordered" evidence="2">
    <location>
        <begin position="799"/>
        <end position="951"/>
    </location>
</feature>
<feature type="compositionally biased region" description="Low complexity" evidence="2">
    <location>
        <begin position="828"/>
        <end position="858"/>
    </location>
</feature>
<feature type="region of interest" description="Disordered" evidence="2">
    <location>
        <begin position="381"/>
        <end position="400"/>
    </location>
</feature>
<evidence type="ECO:0000313" key="5">
    <source>
        <dbReference type="Proteomes" id="UP001055712"/>
    </source>
</evidence>
<dbReference type="GO" id="GO:0005634">
    <property type="term" value="C:nucleus"/>
    <property type="evidence" value="ECO:0007669"/>
    <property type="project" value="TreeGrafter"/>
</dbReference>
<evidence type="ECO:0000259" key="3">
    <source>
        <dbReference type="Pfam" id="PF18210"/>
    </source>
</evidence>